<dbReference type="PRINTS" id="PR00507">
    <property type="entry name" value="N12N6MTFRASE"/>
</dbReference>
<keyword evidence="7" id="KW-0614">Plasmid</keyword>
<evidence type="ECO:0000256" key="2">
    <source>
        <dbReference type="ARBA" id="ARBA00022603"/>
    </source>
</evidence>
<feature type="domain" description="Type II methyltransferase M.TaqI-like" evidence="6">
    <location>
        <begin position="399"/>
        <end position="564"/>
    </location>
</feature>
<dbReference type="GO" id="GO:0003676">
    <property type="term" value="F:nucleic acid binding"/>
    <property type="evidence" value="ECO:0007669"/>
    <property type="project" value="InterPro"/>
</dbReference>
<reference evidence="7 8" key="1">
    <citation type="submission" date="2019-08" db="EMBL/GenBank/DDBJ databases">
        <title>Draft genome sequence of Chryseobacterium sp. Gsoil 183.</title>
        <authorList>
            <person name="Im W.-T."/>
        </authorList>
    </citation>
    <scope>NUCLEOTIDE SEQUENCE [LARGE SCALE GENOMIC DNA]</scope>
    <source>
        <strain evidence="7 8">Gsoil 183</strain>
        <plasmid evidence="7">unnamed1</plasmid>
    </source>
</reference>
<dbReference type="PROSITE" id="PS00092">
    <property type="entry name" value="N6_MTASE"/>
    <property type="match status" value="1"/>
</dbReference>
<evidence type="ECO:0000313" key="7">
    <source>
        <dbReference type="EMBL" id="TZF98367.1"/>
    </source>
</evidence>
<evidence type="ECO:0000256" key="1">
    <source>
        <dbReference type="ARBA" id="ARBA00011900"/>
    </source>
</evidence>
<proteinExistence type="predicted"/>
<dbReference type="SUPFAM" id="SSF53335">
    <property type="entry name" value="S-adenosyl-L-methionine-dependent methyltransferases"/>
    <property type="match status" value="1"/>
</dbReference>
<dbReference type="InterPro" id="IPR050953">
    <property type="entry name" value="N4_N6_ade-DNA_methylase"/>
</dbReference>
<dbReference type="GO" id="GO:0009007">
    <property type="term" value="F:site-specific DNA-methyltransferase (adenine-specific) activity"/>
    <property type="evidence" value="ECO:0007669"/>
    <property type="project" value="UniProtKB-EC"/>
</dbReference>
<dbReference type="AlphaFoldDB" id="A0A5D8ZUP1"/>
<keyword evidence="4" id="KW-0949">S-adenosyl-L-methionine</keyword>
<dbReference type="InterPro" id="IPR002052">
    <property type="entry name" value="DNA_methylase_N6_adenine_CS"/>
</dbReference>
<keyword evidence="3" id="KW-0808">Transferase</keyword>
<name>A0A5D8ZUP1_9FLAO</name>
<dbReference type="Gene3D" id="3.40.50.150">
    <property type="entry name" value="Vaccinia Virus protein VP39"/>
    <property type="match status" value="1"/>
</dbReference>
<dbReference type="OrthoDB" id="32195at2"/>
<dbReference type="Pfam" id="PF07669">
    <property type="entry name" value="Eco57I"/>
    <property type="match status" value="1"/>
</dbReference>
<dbReference type="EMBL" id="VTRU01000001">
    <property type="protein sequence ID" value="TZF98367.1"/>
    <property type="molecule type" value="Genomic_DNA"/>
</dbReference>
<dbReference type="EC" id="2.1.1.72" evidence="1"/>
<evidence type="ECO:0000256" key="3">
    <source>
        <dbReference type="ARBA" id="ARBA00022679"/>
    </source>
</evidence>
<sequence>MPIDKDISIFDNLDLTEYKNNLYSVSILFTDNLLEYYRKQAEVVNADYFYCFSDTVESKPVPFIYIYDQRYATDKKTIDLVEVNRQLWTMGEIALAIIIYSDGFKIIDTRNPIVNEKQPYYLDGLTHTIKYIDNKLKKRIFEGYILEESPADYVSVSPYQKLLNHIEVQILNRHTAIGCELTLLKKILVKFILIKYLEEQLDEFGNSVFEKNFFDTYIISSTKSTVEKNNFCDVLRGNDIIGLLNFLNDKFKGGIFNLSEKELDTLKKADFNIIADALDGNKELNGQMSIWRYYDFNLLPIEFISRLYERFVVAIDDKQKSTGAFYTPPHLARLLINELLPFDKDLDFNTFKLLDPSCGSGIFLVLAYKRLITLWMIKNKKSSIRGERDITAIKSILSNCIFGVDINEDALSITATSLQIELSSHIRPKEIWENLTFDSLESLGNLTNQGFAKWYKINDNKFDIIAGNPPFNISKSEMLKNVKKNIDDDFAKETFIDYKNKKQPFPDSNPAIIFLHKSLEKLLKPEGIIYMIMPAATFLHTTKSFEYRKSLMTRWNLERVYDFTPLREHLWGKTKVATVAVKLNNSSHNKQKTVEHIIIRNSSANEKGAIRFQVDKYDKFRIPYSLIFTKKNIWKLNLLGGGRLHSFVEKFNNYSSIEDYLKHHNFTANIGYTRDNDVIDNPEHRAAGKVVNLAGKKNLDSTAFSSDSIAEAITVVDKEDWVRIPKNGFYPPNILIRLNVNVNLPIVLNTSDIMIPNGVLNLKSENLDVMKNFVQIFKANRELYIFLIKILSPKAYIQQGGAYSINRQDILRLPLIFDQNNNLKSFKILDDFDKILIEDSELIADSLYKSDSIIYSKIDQEKVTSYAKIFCEILNFTYQQEDFMFRTVRQIINESYIWVTFEHSDKNKSIQNNLTTATGLLFNQILQDNSSDNALIINNVIVYFGFNNQISFIKPNKLKYWMRSIAFRDAENVKSEMFKNGY</sequence>
<evidence type="ECO:0000313" key="8">
    <source>
        <dbReference type="Proteomes" id="UP000323884"/>
    </source>
</evidence>
<dbReference type="InterPro" id="IPR011639">
    <property type="entry name" value="MethylTrfase_TaqI-like_dom"/>
</dbReference>
<dbReference type="PANTHER" id="PTHR33841">
    <property type="entry name" value="DNA METHYLTRANSFERASE YEEA-RELATED"/>
    <property type="match status" value="1"/>
</dbReference>
<keyword evidence="8" id="KW-1185">Reference proteome</keyword>
<comment type="caution">
    <text evidence="7">The sequence shown here is derived from an EMBL/GenBank/DDBJ whole genome shotgun (WGS) entry which is preliminary data.</text>
</comment>
<keyword evidence="2 7" id="KW-0489">Methyltransferase</keyword>
<evidence type="ECO:0000256" key="4">
    <source>
        <dbReference type="ARBA" id="ARBA00022691"/>
    </source>
</evidence>
<evidence type="ECO:0000259" key="6">
    <source>
        <dbReference type="Pfam" id="PF07669"/>
    </source>
</evidence>
<dbReference type="RefSeq" id="WP_149385557.1">
    <property type="nucleotide sequence ID" value="NZ_VTRU01000001.1"/>
</dbReference>
<geneLocation type="plasmid" evidence="7">
    <name>unnamed1</name>
</geneLocation>
<comment type="catalytic activity">
    <reaction evidence="5">
        <text>a 2'-deoxyadenosine in DNA + S-adenosyl-L-methionine = an N(6)-methyl-2'-deoxyadenosine in DNA + S-adenosyl-L-homocysteine + H(+)</text>
        <dbReference type="Rhea" id="RHEA:15197"/>
        <dbReference type="Rhea" id="RHEA-COMP:12418"/>
        <dbReference type="Rhea" id="RHEA-COMP:12419"/>
        <dbReference type="ChEBI" id="CHEBI:15378"/>
        <dbReference type="ChEBI" id="CHEBI:57856"/>
        <dbReference type="ChEBI" id="CHEBI:59789"/>
        <dbReference type="ChEBI" id="CHEBI:90615"/>
        <dbReference type="ChEBI" id="CHEBI:90616"/>
        <dbReference type="EC" id="2.1.1.72"/>
    </reaction>
</comment>
<dbReference type="GO" id="GO:0032259">
    <property type="term" value="P:methylation"/>
    <property type="evidence" value="ECO:0007669"/>
    <property type="project" value="UniProtKB-KW"/>
</dbReference>
<dbReference type="InterPro" id="IPR029063">
    <property type="entry name" value="SAM-dependent_MTases_sf"/>
</dbReference>
<dbReference type="PANTHER" id="PTHR33841:SF1">
    <property type="entry name" value="DNA METHYLTRANSFERASE A"/>
    <property type="match status" value="1"/>
</dbReference>
<organism evidence="7 8">
    <name type="scientific">Chryseobacterium panacisoli</name>
    <dbReference type="NCBI Taxonomy" id="1807141"/>
    <lineage>
        <taxon>Bacteria</taxon>
        <taxon>Pseudomonadati</taxon>
        <taxon>Bacteroidota</taxon>
        <taxon>Flavobacteriia</taxon>
        <taxon>Flavobacteriales</taxon>
        <taxon>Weeksellaceae</taxon>
        <taxon>Chryseobacterium group</taxon>
        <taxon>Chryseobacterium</taxon>
    </lineage>
</organism>
<protein>
    <recommendedName>
        <fullName evidence="1">site-specific DNA-methyltransferase (adenine-specific)</fullName>
        <ecNumber evidence="1">2.1.1.72</ecNumber>
    </recommendedName>
</protein>
<dbReference type="Proteomes" id="UP000323884">
    <property type="component" value="Unassembled WGS sequence"/>
</dbReference>
<gene>
    <name evidence="7" type="ORF">FW781_00070</name>
</gene>
<accession>A0A5D8ZUP1</accession>
<dbReference type="GO" id="GO:0006304">
    <property type="term" value="P:DNA modification"/>
    <property type="evidence" value="ECO:0007669"/>
    <property type="project" value="InterPro"/>
</dbReference>
<evidence type="ECO:0000256" key="5">
    <source>
        <dbReference type="ARBA" id="ARBA00047942"/>
    </source>
</evidence>